<proteinExistence type="predicted"/>
<evidence type="ECO:0000313" key="1">
    <source>
        <dbReference type="EMBL" id="RGN03678.1"/>
    </source>
</evidence>
<dbReference type="AlphaFoldDB" id="A0AA92TDB3"/>
<evidence type="ECO:0000313" key="2">
    <source>
        <dbReference type="Proteomes" id="UP000261245"/>
    </source>
</evidence>
<name>A0AA92TDB3_9BACT</name>
<dbReference type="EMBL" id="QSUC01000059">
    <property type="protein sequence ID" value="RGN03678.1"/>
    <property type="molecule type" value="Genomic_DNA"/>
</dbReference>
<sequence length="60" mass="7089">MKIRIITIQVKPNKEFNQLKFSFITDVKVLSPQSLKDTIKEKIEENLQKYLSMQNECTES</sequence>
<dbReference type="Proteomes" id="UP000261245">
    <property type="component" value="Unassembled WGS sequence"/>
</dbReference>
<comment type="caution">
    <text evidence="1">The sequence shown here is derived from an EMBL/GenBank/DDBJ whole genome shotgun (WGS) entry which is preliminary data.</text>
</comment>
<protein>
    <submittedName>
        <fullName evidence="1">Uncharacterized protein</fullName>
    </submittedName>
</protein>
<gene>
    <name evidence="1" type="ORF">DXB80_13945</name>
</gene>
<accession>A0AA92TDB3</accession>
<reference evidence="1 2" key="1">
    <citation type="submission" date="2018-08" db="EMBL/GenBank/DDBJ databases">
        <title>A genome reference for cultivated species of the human gut microbiota.</title>
        <authorList>
            <person name="Zou Y."/>
            <person name="Xue W."/>
            <person name="Luo G."/>
        </authorList>
    </citation>
    <scope>NUCLEOTIDE SEQUENCE [LARGE SCALE GENOMIC DNA]</scope>
    <source>
        <strain evidence="1 2">OM06-11</strain>
    </source>
</reference>
<organism evidence="1 2">
    <name type="scientific">Segatella copri</name>
    <dbReference type="NCBI Taxonomy" id="165179"/>
    <lineage>
        <taxon>Bacteria</taxon>
        <taxon>Pseudomonadati</taxon>
        <taxon>Bacteroidota</taxon>
        <taxon>Bacteroidia</taxon>
        <taxon>Bacteroidales</taxon>
        <taxon>Prevotellaceae</taxon>
        <taxon>Segatella</taxon>
    </lineage>
</organism>